<gene>
    <name evidence="2" type="ORF">BKA59DRAFT_314446</name>
</gene>
<feature type="chain" id="PRO_5035438538" description="Secreted protein" evidence="1">
    <location>
        <begin position="22"/>
        <end position="98"/>
    </location>
</feature>
<protein>
    <recommendedName>
        <fullName evidence="4">Secreted protein</fullName>
    </recommendedName>
</protein>
<evidence type="ECO:0008006" key="4">
    <source>
        <dbReference type="Google" id="ProtNLM"/>
    </source>
</evidence>
<proteinExistence type="predicted"/>
<keyword evidence="1" id="KW-0732">Signal</keyword>
<keyword evidence="3" id="KW-1185">Reference proteome</keyword>
<comment type="caution">
    <text evidence="2">The sequence shown here is derived from an EMBL/GenBank/DDBJ whole genome shotgun (WGS) entry which is preliminary data.</text>
</comment>
<dbReference type="AlphaFoldDB" id="A0A8K0W5U5"/>
<dbReference type="EMBL" id="JAGPXF010000008">
    <property type="protein sequence ID" value="KAH7233100.1"/>
    <property type="molecule type" value="Genomic_DNA"/>
</dbReference>
<evidence type="ECO:0000313" key="2">
    <source>
        <dbReference type="EMBL" id="KAH7233100.1"/>
    </source>
</evidence>
<sequence>MRLLSPEILLLIAHIFLKGTTKPPFQSAPPDFEQTCTGVSCDIVTLKTCTLDSVWQFSSLDLGSFSNRTLSLIHACERPKRTPDRQYNNPLHTLDRHW</sequence>
<reference evidence="2" key="1">
    <citation type="journal article" date="2021" name="Nat. Commun.">
        <title>Genetic determinants of endophytism in the Arabidopsis root mycobiome.</title>
        <authorList>
            <person name="Mesny F."/>
            <person name="Miyauchi S."/>
            <person name="Thiergart T."/>
            <person name="Pickel B."/>
            <person name="Atanasova L."/>
            <person name="Karlsson M."/>
            <person name="Huettel B."/>
            <person name="Barry K.W."/>
            <person name="Haridas S."/>
            <person name="Chen C."/>
            <person name="Bauer D."/>
            <person name="Andreopoulos W."/>
            <person name="Pangilinan J."/>
            <person name="LaButti K."/>
            <person name="Riley R."/>
            <person name="Lipzen A."/>
            <person name="Clum A."/>
            <person name="Drula E."/>
            <person name="Henrissat B."/>
            <person name="Kohler A."/>
            <person name="Grigoriev I.V."/>
            <person name="Martin F.M."/>
            <person name="Hacquard S."/>
        </authorList>
    </citation>
    <scope>NUCLEOTIDE SEQUENCE</scope>
    <source>
        <strain evidence="2">MPI-SDFR-AT-0068</strain>
    </source>
</reference>
<feature type="signal peptide" evidence="1">
    <location>
        <begin position="1"/>
        <end position="21"/>
    </location>
</feature>
<evidence type="ECO:0000313" key="3">
    <source>
        <dbReference type="Proteomes" id="UP000813427"/>
    </source>
</evidence>
<accession>A0A8K0W5U5</accession>
<name>A0A8K0W5U5_9HYPO</name>
<dbReference type="Proteomes" id="UP000813427">
    <property type="component" value="Unassembled WGS sequence"/>
</dbReference>
<evidence type="ECO:0000256" key="1">
    <source>
        <dbReference type="SAM" id="SignalP"/>
    </source>
</evidence>
<organism evidence="2 3">
    <name type="scientific">Fusarium tricinctum</name>
    <dbReference type="NCBI Taxonomy" id="61284"/>
    <lineage>
        <taxon>Eukaryota</taxon>
        <taxon>Fungi</taxon>
        <taxon>Dikarya</taxon>
        <taxon>Ascomycota</taxon>
        <taxon>Pezizomycotina</taxon>
        <taxon>Sordariomycetes</taxon>
        <taxon>Hypocreomycetidae</taxon>
        <taxon>Hypocreales</taxon>
        <taxon>Nectriaceae</taxon>
        <taxon>Fusarium</taxon>
        <taxon>Fusarium tricinctum species complex</taxon>
    </lineage>
</organism>